<feature type="transmembrane region" description="Helical" evidence="1">
    <location>
        <begin position="212"/>
        <end position="235"/>
    </location>
</feature>
<feature type="transmembrane region" description="Helical" evidence="1">
    <location>
        <begin position="14"/>
        <end position="34"/>
    </location>
</feature>
<dbReference type="KEGG" id="eff:skT53_29010"/>
<dbReference type="Gene3D" id="2.30.42.10">
    <property type="match status" value="1"/>
</dbReference>
<name>A0A7I8DGC0_9BACL</name>
<feature type="transmembrane region" description="Helical" evidence="1">
    <location>
        <begin position="149"/>
        <end position="166"/>
    </location>
</feature>
<feature type="transmembrane region" description="Helical" evidence="1">
    <location>
        <begin position="60"/>
        <end position="81"/>
    </location>
</feature>
<keyword evidence="1" id="KW-0472">Membrane</keyword>
<reference evidence="2 3" key="1">
    <citation type="submission" date="2020-08" db="EMBL/GenBank/DDBJ databases">
        <title>Complete Genome Sequence of Effusibacillus dendaii Strain skT53, Isolated from Farmland soil.</title>
        <authorList>
            <person name="Konishi T."/>
            <person name="Kawasaki H."/>
        </authorList>
    </citation>
    <scope>NUCLEOTIDE SEQUENCE [LARGE SCALE GENOMIC DNA]</scope>
    <source>
        <strain evidence="3">skT53</strain>
    </source>
</reference>
<sequence length="432" mass="47847">MSAWPFLVQLGQGFIQILLTPLFYIAILLVYLQYKKQVSLERKLFGVRVTSAENQTLKSLLYGILGGIVTSLLLSGTGIVFHPTDFVYVWILAVILALVFNVRFICFAYAGGILSIVSLLLNTLPWISIEWEWAASIYSDIRSLSVSHLLALVAILHLVEALLVFLQGQDGVTPVFVQSKRGRLVGGFVLQKLWVLPLAAVVATGTNGFEPPAWWTIFPVTGLSGLQIVPIPAVLGYSGVALSRHPAEKTARTSKYLAIYALLLLFFTLTGAKFAPVLLWVAAVFSPVAHEILIRFEMEDEKSKPHRFVKPLQGLRILSVIPGSPAESLQLKPGEIIAKANGVPVNSPFELHFALNQNPAFIKLEVVDEQGEIRFASKPRFDGEPHSLGLILVPDETVREYVRLDTIPIWRQFWSSIFRSSKGKVDSALHKQ</sequence>
<evidence type="ECO:0008006" key="4">
    <source>
        <dbReference type="Google" id="ProtNLM"/>
    </source>
</evidence>
<accession>A0A7I8DGC0</accession>
<evidence type="ECO:0000313" key="3">
    <source>
        <dbReference type="Proteomes" id="UP000593802"/>
    </source>
</evidence>
<dbReference type="SUPFAM" id="SSF50156">
    <property type="entry name" value="PDZ domain-like"/>
    <property type="match status" value="1"/>
</dbReference>
<organism evidence="2 3">
    <name type="scientific">Effusibacillus dendaii</name>
    <dbReference type="NCBI Taxonomy" id="2743772"/>
    <lineage>
        <taxon>Bacteria</taxon>
        <taxon>Bacillati</taxon>
        <taxon>Bacillota</taxon>
        <taxon>Bacilli</taxon>
        <taxon>Bacillales</taxon>
        <taxon>Alicyclobacillaceae</taxon>
        <taxon>Effusibacillus</taxon>
    </lineage>
</organism>
<dbReference type="InterPro" id="IPR036034">
    <property type="entry name" value="PDZ_sf"/>
</dbReference>
<dbReference type="AlphaFoldDB" id="A0A7I8DGC0"/>
<proteinExistence type="predicted"/>
<keyword evidence="3" id="KW-1185">Reference proteome</keyword>
<keyword evidence="1" id="KW-1133">Transmembrane helix</keyword>
<gene>
    <name evidence="2" type="ORF">skT53_29010</name>
</gene>
<feature type="transmembrane region" description="Helical" evidence="1">
    <location>
        <begin position="187"/>
        <end position="206"/>
    </location>
</feature>
<keyword evidence="1" id="KW-0812">Transmembrane</keyword>
<evidence type="ECO:0000313" key="2">
    <source>
        <dbReference type="EMBL" id="BCJ87916.1"/>
    </source>
</evidence>
<dbReference type="EMBL" id="AP023366">
    <property type="protein sequence ID" value="BCJ87916.1"/>
    <property type="molecule type" value="Genomic_DNA"/>
</dbReference>
<feature type="transmembrane region" description="Helical" evidence="1">
    <location>
        <begin position="87"/>
        <end position="105"/>
    </location>
</feature>
<feature type="transmembrane region" description="Helical" evidence="1">
    <location>
        <begin position="112"/>
        <end position="129"/>
    </location>
</feature>
<dbReference type="Proteomes" id="UP000593802">
    <property type="component" value="Chromosome"/>
</dbReference>
<dbReference type="RefSeq" id="WP_200758412.1">
    <property type="nucleotide sequence ID" value="NZ_AP023366.1"/>
</dbReference>
<evidence type="ECO:0000256" key="1">
    <source>
        <dbReference type="SAM" id="Phobius"/>
    </source>
</evidence>
<protein>
    <recommendedName>
        <fullName evidence="4">PDZ domain-containing protein</fullName>
    </recommendedName>
</protein>